<dbReference type="PANTHER" id="PTHR30348">
    <property type="entry name" value="UNCHARACTERIZED PROTEIN YECE"/>
    <property type="match status" value="1"/>
</dbReference>
<dbReference type="Gene3D" id="3.20.20.410">
    <property type="entry name" value="Protein of unknown function UPF0759"/>
    <property type="match status" value="1"/>
</dbReference>
<dbReference type="KEGG" id="acp:A2cp1_0459"/>
<dbReference type="EMBL" id="CP001359">
    <property type="protein sequence ID" value="ACL63816.1"/>
    <property type="molecule type" value="Genomic_DNA"/>
</dbReference>
<evidence type="ECO:0000313" key="1">
    <source>
        <dbReference type="EMBL" id="ACL63816.1"/>
    </source>
</evidence>
<dbReference type="Pfam" id="PF01904">
    <property type="entry name" value="DUF72"/>
    <property type="match status" value="1"/>
</dbReference>
<dbReference type="RefSeq" id="WP_012631868.1">
    <property type="nucleotide sequence ID" value="NC_011891.1"/>
</dbReference>
<sequence>MIRYGPAGWEYRDWAGVVYPPGEGKRFDRLAYLAPWFSTVEVDATFYRPFPAAVAARWCERVREVPTFRFGAKIWRRFTHEREAYGAEEVAQARAALDRLHEEGRLGAALLQFPWSFKRSEASEEWLRGLFRAFAGLPLALEVRHASWDDPEVLEELAAAGVALVNVDQPRFQRSLAPAARVTAPVAYVRVHGRNHRDWFRKGAPRDARYDYLYGADELAPWAGRIAEMADSPRAPDVYVVTNNHFRGQAPANAKMLEAMVEHRRVAVPPPLLAAYEAALAPFAAPAGDAATGNSATTGA</sequence>
<proteinExistence type="predicted"/>
<dbReference type="PANTHER" id="PTHR30348:SF13">
    <property type="entry name" value="UPF0759 PROTEIN YUNF"/>
    <property type="match status" value="1"/>
</dbReference>
<evidence type="ECO:0000313" key="2">
    <source>
        <dbReference type="Proteomes" id="UP000007089"/>
    </source>
</evidence>
<reference evidence="1" key="1">
    <citation type="submission" date="2009-01" db="EMBL/GenBank/DDBJ databases">
        <title>Complete sequence of Anaeromyxobacter dehalogenans 2CP-1.</title>
        <authorList>
            <consortium name="US DOE Joint Genome Institute"/>
            <person name="Lucas S."/>
            <person name="Copeland A."/>
            <person name="Lapidus A."/>
            <person name="Glavina del Rio T."/>
            <person name="Dalin E."/>
            <person name="Tice H."/>
            <person name="Bruce D."/>
            <person name="Goodwin L."/>
            <person name="Pitluck S."/>
            <person name="Saunders E."/>
            <person name="Brettin T."/>
            <person name="Detter J.C."/>
            <person name="Han C."/>
            <person name="Larimer F."/>
            <person name="Land M."/>
            <person name="Hauser L."/>
            <person name="Kyrpides N."/>
            <person name="Ovchinnikova G."/>
            <person name="Beliaev A.S."/>
            <person name="Richardson P."/>
        </authorList>
    </citation>
    <scope>NUCLEOTIDE SEQUENCE</scope>
    <source>
        <strain evidence="1">2CP-1</strain>
    </source>
</reference>
<evidence type="ECO:0008006" key="3">
    <source>
        <dbReference type="Google" id="ProtNLM"/>
    </source>
</evidence>
<gene>
    <name evidence="1" type="ordered locus">A2cp1_0459</name>
</gene>
<keyword evidence="2" id="KW-1185">Reference proteome</keyword>
<accession>B8JB05</accession>
<organism evidence="1 2">
    <name type="scientific">Anaeromyxobacter dehalogenans (strain ATCC BAA-258 / DSM 21875 / 2CP-1)</name>
    <dbReference type="NCBI Taxonomy" id="455488"/>
    <lineage>
        <taxon>Bacteria</taxon>
        <taxon>Pseudomonadati</taxon>
        <taxon>Myxococcota</taxon>
        <taxon>Myxococcia</taxon>
        <taxon>Myxococcales</taxon>
        <taxon>Cystobacterineae</taxon>
        <taxon>Anaeromyxobacteraceae</taxon>
        <taxon>Anaeromyxobacter</taxon>
    </lineage>
</organism>
<dbReference type="SUPFAM" id="SSF117396">
    <property type="entry name" value="TM1631-like"/>
    <property type="match status" value="1"/>
</dbReference>
<dbReference type="AlphaFoldDB" id="B8JB05"/>
<dbReference type="HOGENOM" id="CLU_046519_0_1_7"/>
<dbReference type="Proteomes" id="UP000007089">
    <property type="component" value="Chromosome"/>
</dbReference>
<dbReference type="InterPro" id="IPR036520">
    <property type="entry name" value="UPF0759_sf"/>
</dbReference>
<name>B8JB05_ANAD2</name>
<dbReference type="InterPro" id="IPR002763">
    <property type="entry name" value="DUF72"/>
</dbReference>
<protein>
    <recommendedName>
        <fullName evidence="3">DUF72 domain-containing protein</fullName>
    </recommendedName>
</protein>